<dbReference type="AlphaFoldDB" id="A0A6C2CB56"/>
<accession>A0A6C2CB56</accession>
<proteinExistence type="inferred from homology"/>
<dbReference type="GO" id="GO:0009368">
    <property type="term" value="C:endopeptidase Clp complex"/>
    <property type="evidence" value="ECO:0007669"/>
    <property type="project" value="TreeGrafter"/>
</dbReference>
<dbReference type="CDD" id="cd07016">
    <property type="entry name" value="S14_ClpP_1"/>
    <property type="match status" value="1"/>
</dbReference>
<evidence type="ECO:0000313" key="9">
    <source>
        <dbReference type="Proteomes" id="UP000371977"/>
    </source>
</evidence>
<evidence type="ECO:0000256" key="6">
    <source>
        <dbReference type="RuleBase" id="RU003567"/>
    </source>
</evidence>
<keyword evidence="5" id="KW-0720">Serine protease</keyword>
<feature type="compositionally biased region" description="Polar residues" evidence="7">
    <location>
        <begin position="239"/>
        <end position="248"/>
    </location>
</feature>
<comment type="caution">
    <text evidence="8">The sequence shown here is derived from an EMBL/GenBank/DDBJ whole genome shotgun (WGS) entry which is preliminary data.</text>
</comment>
<dbReference type="GO" id="GO:0004252">
    <property type="term" value="F:serine-type endopeptidase activity"/>
    <property type="evidence" value="ECO:0007669"/>
    <property type="project" value="InterPro"/>
</dbReference>
<reference evidence="8 9" key="1">
    <citation type="submission" date="2019-01" db="EMBL/GenBank/DDBJ databases">
        <title>Weissella sp. nov., a novel lactic acid bacterium isolated from animal feces.</title>
        <authorList>
            <person name="Wang L.-T."/>
        </authorList>
    </citation>
    <scope>NUCLEOTIDE SEQUENCE [LARGE SCALE GENOMIC DNA]</scope>
    <source>
        <strain evidence="8 9">8H-2</strain>
    </source>
</reference>
<evidence type="ECO:0000256" key="1">
    <source>
        <dbReference type="ARBA" id="ARBA00007039"/>
    </source>
</evidence>
<evidence type="ECO:0000256" key="4">
    <source>
        <dbReference type="ARBA" id="ARBA00022801"/>
    </source>
</evidence>
<gene>
    <name evidence="8" type="ORF">ESZ50_01330</name>
</gene>
<dbReference type="GO" id="GO:0006515">
    <property type="term" value="P:protein quality control for misfolded or incompletely synthesized proteins"/>
    <property type="evidence" value="ECO:0007669"/>
    <property type="project" value="TreeGrafter"/>
</dbReference>
<evidence type="ECO:0000256" key="7">
    <source>
        <dbReference type="SAM" id="MobiDB-lite"/>
    </source>
</evidence>
<dbReference type="OrthoDB" id="9806592at2"/>
<dbReference type="Proteomes" id="UP000371977">
    <property type="component" value="Unassembled WGS sequence"/>
</dbReference>
<keyword evidence="4" id="KW-0378">Hydrolase</keyword>
<dbReference type="InterPro" id="IPR001907">
    <property type="entry name" value="ClpP"/>
</dbReference>
<evidence type="ECO:0000256" key="3">
    <source>
        <dbReference type="ARBA" id="ARBA00022670"/>
    </source>
</evidence>
<dbReference type="RefSeq" id="WP_148621796.1">
    <property type="nucleotide sequence ID" value="NZ_SDGZ01000004.1"/>
</dbReference>
<dbReference type="InterPro" id="IPR029045">
    <property type="entry name" value="ClpP/crotonase-like_dom_sf"/>
</dbReference>
<comment type="similarity">
    <text evidence="1 6">Belongs to the peptidase S14 family.</text>
</comment>
<dbReference type="GO" id="GO:0051117">
    <property type="term" value="F:ATPase binding"/>
    <property type="evidence" value="ECO:0007669"/>
    <property type="project" value="TreeGrafter"/>
</dbReference>
<dbReference type="SUPFAM" id="SSF52096">
    <property type="entry name" value="ClpP/crotonase"/>
    <property type="match status" value="1"/>
</dbReference>
<feature type="region of interest" description="Disordered" evidence="7">
    <location>
        <begin position="177"/>
        <end position="203"/>
    </location>
</feature>
<feature type="compositionally biased region" description="Basic and acidic residues" evidence="7">
    <location>
        <begin position="216"/>
        <end position="233"/>
    </location>
</feature>
<organism evidence="8 9">
    <name type="scientific">Weissella muntiaci</name>
    <dbReference type="NCBI Taxonomy" id="2508881"/>
    <lineage>
        <taxon>Bacteria</taxon>
        <taxon>Bacillati</taxon>
        <taxon>Bacillota</taxon>
        <taxon>Bacilli</taxon>
        <taxon>Lactobacillales</taxon>
        <taxon>Lactobacillaceae</taxon>
        <taxon>Weissella</taxon>
    </lineage>
</organism>
<dbReference type="Gene3D" id="3.90.226.10">
    <property type="entry name" value="2-enoyl-CoA Hydratase, Chain A, domain 1"/>
    <property type="match status" value="1"/>
</dbReference>
<dbReference type="Pfam" id="PF00574">
    <property type="entry name" value="CLP_protease"/>
    <property type="match status" value="1"/>
</dbReference>
<dbReference type="PRINTS" id="PR00127">
    <property type="entry name" value="CLPPROTEASEP"/>
</dbReference>
<sequence>MISILGQIASDEDAQALREQGMNVASPGDVRAALAEETGDNINVEISSPGGNVVAGSEIYSMLRASGKHITVNVTGIAASAASVIATAGDEVLISPTAQIMIHNARLADGTQTDDTRVVSESLANAYALKSNLSRDEITYLMENETYITAGQAVKYGFADGFMFNDDDPAIVAELKTEDKKMDPEKKTNPEEQPKTGNDDLTKVLQDILAELKGIHADMSAKKDEADDKDKQPAPKQETAPTAFNQETISAIATAVANALV</sequence>
<keyword evidence="2" id="KW-0963">Cytoplasm</keyword>
<dbReference type="EMBL" id="SDGZ01000004">
    <property type="protein sequence ID" value="TYC50886.1"/>
    <property type="molecule type" value="Genomic_DNA"/>
</dbReference>
<keyword evidence="9" id="KW-1185">Reference proteome</keyword>
<dbReference type="GO" id="GO:0004176">
    <property type="term" value="F:ATP-dependent peptidase activity"/>
    <property type="evidence" value="ECO:0007669"/>
    <property type="project" value="InterPro"/>
</dbReference>
<evidence type="ECO:0000313" key="8">
    <source>
        <dbReference type="EMBL" id="TYC50886.1"/>
    </source>
</evidence>
<feature type="compositionally biased region" description="Basic and acidic residues" evidence="7">
    <location>
        <begin position="177"/>
        <end position="202"/>
    </location>
</feature>
<evidence type="ECO:0000256" key="5">
    <source>
        <dbReference type="ARBA" id="ARBA00022825"/>
    </source>
</evidence>
<dbReference type="InterPro" id="IPR023562">
    <property type="entry name" value="ClpP/TepA"/>
</dbReference>
<keyword evidence="3 8" id="KW-0645">Protease</keyword>
<feature type="region of interest" description="Disordered" evidence="7">
    <location>
        <begin position="216"/>
        <end position="248"/>
    </location>
</feature>
<dbReference type="PANTHER" id="PTHR10381">
    <property type="entry name" value="ATP-DEPENDENT CLP PROTEASE PROTEOLYTIC SUBUNIT"/>
    <property type="match status" value="1"/>
</dbReference>
<name>A0A6C2CB56_9LACO</name>
<evidence type="ECO:0000256" key="2">
    <source>
        <dbReference type="ARBA" id="ARBA00022490"/>
    </source>
</evidence>
<dbReference type="NCBIfam" id="NF045542">
    <property type="entry name" value="Clp_rel_HeadMat"/>
    <property type="match status" value="1"/>
</dbReference>
<dbReference type="PANTHER" id="PTHR10381:SF70">
    <property type="entry name" value="ATP-DEPENDENT CLP PROTEASE PROTEOLYTIC SUBUNIT"/>
    <property type="match status" value="1"/>
</dbReference>
<protein>
    <recommendedName>
        <fullName evidence="6">ATP-dependent Clp protease proteolytic subunit</fullName>
    </recommendedName>
</protein>